<feature type="binding site" evidence="3">
    <location>
        <position position="111"/>
    </location>
    <ligand>
        <name>Cu cation</name>
        <dbReference type="ChEBI" id="CHEBI:23378"/>
    </ligand>
</feature>
<evidence type="ECO:0000259" key="7">
    <source>
        <dbReference type="PROSITE" id="PS51352"/>
    </source>
</evidence>
<proteinExistence type="inferred from homology"/>
<dbReference type="PANTHER" id="PTHR12151">
    <property type="entry name" value="ELECTRON TRANSPORT PROTIN SCO1/SENC FAMILY MEMBER"/>
    <property type="match status" value="1"/>
</dbReference>
<evidence type="ECO:0000313" key="8">
    <source>
        <dbReference type="EMBL" id="TWH71830.1"/>
    </source>
</evidence>
<organism evidence="8 9">
    <name type="scientific">Modestobacter roseus</name>
    <dbReference type="NCBI Taxonomy" id="1181884"/>
    <lineage>
        <taxon>Bacteria</taxon>
        <taxon>Bacillati</taxon>
        <taxon>Actinomycetota</taxon>
        <taxon>Actinomycetes</taxon>
        <taxon>Geodermatophilales</taxon>
        <taxon>Geodermatophilaceae</taxon>
        <taxon>Modestobacter</taxon>
    </lineage>
</organism>
<evidence type="ECO:0000313" key="9">
    <source>
        <dbReference type="Proteomes" id="UP000321490"/>
    </source>
</evidence>
<feature type="binding site" evidence="3">
    <location>
        <position position="194"/>
    </location>
    <ligand>
        <name>Cu cation</name>
        <dbReference type="ChEBI" id="CHEBI:23378"/>
    </ligand>
</feature>
<feature type="binding site" evidence="3">
    <location>
        <position position="107"/>
    </location>
    <ligand>
        <name>Cu cation</name>
        <dbReference type="ChEBI" id="CHEBI:23378"/>
    </ligand>
</feature>
<dbReference type="PROSITE" id="PS51352">
    <property type="entry name" value="THIOREDOXIN_2"/>
    <property type="match status" value="1"/>
</dbReference>
<dbReference type="InterPro" id="IPR036249">
    <property type="entry name" value="Thioredoxin-like_sf"/>
</dbReference>
<comment type="similarity">
    <text evidence="1">Belongs to the SCO1/2 family.</text>
</comment>
<dbReference type="CDD" id="cd02968">
    <property type="entry name" value="SCO"/>
    <property type="match status" value="1"/>
</dbReference>
<reference evidence="8 9" key="1">
    <citation type="submission" date="2019-07" db="EMBL/GenBank/DDBJ databases">
        <title>R&amp;d 2014.</title>
        <authorList>
            <person name="Klenk H.-P."/>
        </authorList>
    </citation>
    <scope>NUCLEOTIDE SEQUENCE [LARGE SCALE GENOMIC DNA]</scope>
    <source>
        <strain evidence="8 9">DSM 45764</strain>
    </source>
</reference>
<dbReference type="Gene3D" id="3.40.30.10">
    <property type="entry name" value="Glutaredoxin"/>
    <property type="match status" value="1"/>
</dbReference>
<evidence type="ECO:0000256" key="3">
    <source>
        <dbReference type="PIRSR" id="PIRSR603782-1"/>
    </source>
</evidence>
<dbReference type="RefSeq" id="WP_228394915.1">
    <property type="nucleotide sequence ID" value="NZ_ML762479.1"/>
</dbReference>
<dbReference type="GO" id="GO:0046872">
    <property type="term" value="F:metal ion binding"/>
    <property type="evidence" value="ECO:0007669"/>
    <property type="project" value="UniProtKB-KW"/>
</dbReference>
<dbReference type="PANTHER" id="PTHR12151:SF25">
    <property type="entry name" value="LINALOOL DEHYDRATASE_ISOMERASE DOMAIN-CONTAINING PROTEIN"/>
    <property type="match status" value="1"/>
</dbReference>
<evidence type="ECO:0000256" key="1">
    <source>
        <dbReference type="ARBA" id="ARBA00010996"/>
    </source>
</evidence>
<dbReference type="AlphaFoldDB" id="A0A562ILL4"/>
<dbReference type="PROSITE" id="PS51257">
    <property type="entry name" value="PROKAR_LIPOPROTEIN"/>
    <property type="match status" value="1"/>
</dbReference>
<keyword evidence="4" id="KW-1015">Disulfide bond</keyword>
<evidence type="ECO:0000256" key="2">
    <source>
        <dbReference type="ARBA" id="ARBA00023008"/>
    </source>
</evidence>
<dbReference type="SUPFAM" id="SSF52833">
    <property type="entry name" value="Thioredoxin-like"/>
    <property type="match status" value="1"/>
</dbReference>
<gene>
    <name evidence="8" type="ORF">JD78_00329</name>
</gene>
<dbReference type="InterPro" id="IPR013766">
    <property type="entry name" value="Thioredoxin_domain"/>
</dbReference>
<dbReference type="Proteomes" id="UP000321490">
    <property type="component" value="Unassembled WGS sequence"/>
</dbReference>
<keyword evidence="3" id="KW-0479">Metal-binding</keyword>
<protein>
    <submittedName>
        <fullName evidence="8">Protein SCO1/2</fullName>
    </submittedName>
</protein>
<sequence>MSSRTRPARFRPAPAGALVAAGVLLAGCGGDASADDPAQAEGHDHGAGVEAPAVVEGPDTGPYEGLHLQDPYQKPSFTLTGSDGQPYDFAAATADGPTLLFFGFTNCPDICPTTMADVRLALGDVDPAVAERTNVVFVTTDPARDTPEVLGAYLDQFDAELPTQFVGLTGDQEQIEQAQLAAGVPLAQDNGESHSALLLLYGTDGEADVAFDAGNTSRDIAHDLALVAAE</sequence>
<comment type="caution">
    <text evidence="8">The sequence shown here is derived from an EMBL/GenBank/DDBJ whole genome shotgun (WGS) entry which is preliminary data.</text>
</comment>
<dbReference type="EMBL" id="VLKF01000001">
    <property type="protein sequence ID" value="TWH71830.1"/>
    <property type="molecule type" value="Genomic_DNA"/>
</dbReference>
<evidence type="ECO:0000256" key="6">
    <source>
        <dbReference type="SAM" id="SignalP"/>
    </source>
</evidence>
<dbReference type="Pfam" id="PF02630">
    <property type="entry name" value="SCO1-SenC"/>
    <property type="match status" value="1"/>
</dbReference>
<accession>A0A562ILL4</accession>
<evidence type="ECO:0000256" key="4">
    <source>
        <dbReference type="PIRSR" id="PIRSR603782-2"/>
    </source>
</evidence>
<keyword evidence="2 3" id="KW-0186">Copper</keyword>
<name>A0A562ILL4_9ACTN</name>
<evidence type="ECO:0000256" key="5">
    <source>
        <dbReference type="SAM" id="MobiDB-lite"/>
    </source>
</evidence>
<feature type="signal peptide" evidence="6">
    <location>
        <begin position="1"/>
        <end position="34"/>
    </location>
</feature>
<feature type="disulfide bond" description="Redox-active" evidence="4">
    <location>
        <begin position="107"/>
        <end position="111"/>
    </location>
</feature>
<feature type="chain" id="PRO_5022027859" evidence="6">
    <location>
        <begin position="35"/>
        <end position="230"/>
    </location>
</feature>
<feature type="domain" description="Thioredoxin" evidence="7">
    <location>
        <begin position="68"/>
        <end position="230"/>
    </location>
</feature>
<keyword evidence="9" id="KW-1185">Reference proteome</keyword>
<dbReference type="InterPro" id="IPR003782">
    <property type="entry name" value="SCO1/SenC"/>
</dbReference>
<keyword evidence="6" id="KW-0732">Signal</keyword>
<feature type="region of interest" description="Disordered" evidence="5">
    <location>
        <begin position="31"/>
        <end position="80"/>
    </location>
</feature>